<comment type="caution">
    <text evidence="10">The sequence shown here is derived from an EMBL/GenBank/DDBJ whole genome shotgun (WGS) entry which is preliminary data.</text>
</comment>
<accession>A0AAN8PSK4</accession>
<name>A0AAN8PSK4_PATCE</name>
<reference evidence="10 11" key="1">
    <citation type="submission" date="2024-01" db="EMBL/GenBank/DDBJ databases">
        <title>The genome of the rayed Mediterranean limpet Patella caerulea (Linnaeus, 1758).</title>
        <authorList>
            <person name="Anh-Thu Weber A."/>
            <person name="Halstead-Nussloch G."/>
        </authorList>
    </citation>
    <scope>NUCLEOTIDE SEQUENCE [LARGE SCALE GENOMIC DNA]</scope>
    <source>
        <strain evidence="10">AATW-2023a</strain>
        <tissue evidence="10">Whole specimen</tissue>
    </source>
</reference>
<dbReference type="InterPro" id="IPR043502">
    <property type="entry name" value="DNA/RNA_pol_sf"/>
</dbReference>
<dbReference type="InterPro" id="IPR004868">
    <property type="entry name" value="DNA-dir_DNA_pol_B_mt/vir"/>
</dbReference>
<dbReference type="Proteomes" id="UP001347796">
    <property type="component" value="Unassembled WGS sequence"/>
</dbReference>
<proteinExistence type="inferred from homology"/>
<evidence type="ECO:0000313" key="10">
    <source>
        <dbReference type="EMBL" id="KAK6175845.1"/>
    </source>
</evidence>
<dbReference type="GO" id="GO:0006260">
    <property type="term" value="P:DNA replication"/>
    <property type="evidence" value="ECO:0007669"/>
    <property type="project" value="UniProtKB-KW"/>
</dbReference>
<dbReference type="GO" id="GO:0000166">
    <property type="term" value="F:nucleotide binding"/>
    <property type="evidence" value="ECO:0007669"/>
    <property type="project" value="InterPro"/>
</dbReference>
<evidence type="ECO:0000256" key="8">
    <source>
        <dbReference type="ARBA" id="ARBA00049244"/>
    </source>
</evidence>
<sequence>MYEEHLARLERLKDPNRRIHCIWECEYRRLQKTPEYLIFEAETPRLVEPLQAREAFYGGRTNLLKFYHEARENERIRYLDFTSLYPYVNKLKLYPIGSPVVILRAFLPLENYVGFVKCKILAPQDLYIPILPFRANGKLLFPLCSKCALNRNKDVCTHNENDRSLSGTWVIFEVIAALEKGYRMVEIFEVWNYPHTRCYENNDMPIESEDYDVHVETVRDDHTDVPEADIFAQLPNKDLFSGYINMFLKIKQECSGYPSDLNPSCDLCDNLDTCCHIDWVSLEQKRTEYIKVYKQHENITLEANKISKNPGLRYVAKQCLVNLWGKFAENTLERVQTVILHDPTIFYDYLYDGTKNVKNIEILNDETVLVQYTDRECLVASAPHVNVAIGAFTAAYGRMKLYEYLDRLNDRVLYFDTDSIIFTETDNDTPVPVGIFLGEFTNEVPPDCRILEYAATAPKSYGLKIQNIKTGEISYTLKSKGITFNHEVSQRIEFQTLVDLVHNHSRKVKVTYPKAFHRNKVFVVSMKEKSKTLAFNYDKRVEINTSQQTIPYGFISKQKNE</sequence>
<dbReference type="Gene3D" id="3.90.1600.10">
    <property type="entry name" value="Palm domain of DNA polymerase"/>
    <property type="match status" value="2"/>
</dbReference>
<evidence type="ECO:0000256" key="2">
    <source>
        <dbReference type="ARBA" id="ARBA00012417"/>
    </source>
</evidence>
<comment type="similarity">
    <text evidence="1">Belongs to the DNA polymerase type-B family.</text>
</comment>
<evidence type="ECO:0000256" key="1">
    <source>
        <dbReference type="ARBA" id="ARBA00005755"/>
    </source>
</evidence>
<dbReference type="GO" id="GO:0003677">
    <property type="term" value="F:DNA binding"/>
    <property type="evidence" value="ECO:0007669"/>
    <property type="project" value="UniProtKB-KW"/>
</dbReference>
<protein>
    <recommendedName>
        <fullName evidence="2">DNA-directed DNA polymerase</fullName>
        <ecNumber evidence="2">2.7.7.7</ecNumber>
    </recommendedName>
</protein>
<evidence type="ECO:0000256" key="3">
    <source>
        <dbReference type="ARBA" id="ARBA00022679"/>
    </source>
</evidence>
<keyword evidence="6" id="KW-0239">DNA-directed DNA polymerase</keyword>
<dbReference type="GO" id="GO:0003887">
    <property type="term" value="F:DNA-directed DNA polymerase activity"/>
    <property type="evidence" value="ECO:0007669"/>
    <property type="project" value="UniProtKB-KW"/>
</dbReference>
<evidence type="ECO:0000256" key="7">
    <source>
        <dbReference type="ARBA" id="ARBA00023125"/>
    </source>
</evidence>
<dbReference type="InterPro" id="IPR023211">
    <property type="entry name" value="DNA_pol_palm_dom_sf"/>
</dbReference>
<keyword evidence="3" id="KW-0808">Transferase</keyword>
<feature type="domain" description="DNA-directed DNA polymerase family B mitochondria/virus" evidence="9">
    <location>
        <begin position="53"/>
        <end position="198"/>
    </location>
</feature>
<organism evidence="10 11">
    <name type="scientific">Patella caerulea</name>
    <name type="common">Rayed Mediterranean limpet</name>
    <dbReference type="NCBI Taxonomy" id="87958"/>
    <lineage>
        <taxon>Eukaryota</taxon>
        <taxon>Metazoa</taxon>
        <taxon>Spiralia</taxon>
        <taxon>Lophotrochozoa</taxon>
        <taxon>Mollusca</taxon>
        <taxon>Gastropoda</taxon>
        <taxon>Patellogastropoda</taxon>
        <taxon>Patelloidea</taxon>
        <taxon>Patellidae</taxon>
        <taxon>Patella</taxon>
    </lineage>
</organism>
<keyword evidence="5" id="KW-0235">DNA replication</keyword>
<dbReference type="PANTHER" id="PTHR33568:SF3">
    <property type="entry name" value="DNA-DIRECTED DNA POLYMERASE"/>
    <property type="match status" value="1"/>
</dbReference>
<dbReference type="EMBL" id="JAZGQO010000010">
    <property type="protein sequence ID" value="KAK6175845.1"/>
    <property type="molecule type" value="Genomic_DNA"/>
</dbReference>
<evidence type="ECO:0000259" key="9">
    <source>
        <dbReference type="Pfam" id="PF03175"/>
    </source>
</evidence>
<dbReference type="PANTHER" id="PTHR33568">
    <property type="entry name" value="DNA POLYMERASE"/>
    <property type="match status" value="1"/>
</dbReference>
<comment type="catalytic activity">
    <reaction evidence="8">
        <text>DNA(n) + a 2'-deoxyribonucleoside 5'-triphosphate = DNA(n+1) + diphosphate</text>
        <dbReference type="Rhea" id="RHEA:22508"/>
        <dbReference type="Rhea" id="RHEA-COMP:17339"/>
        <dbReference type="Rhea" id="RHEA-COMP:17340"/>
        <dbReference type="ChEBI" id="CHEBI:33019"/>
        <dbReference type="ChEBI" id="CHEBI:61560"/>
        <dbReference type="ChEBI" id="CHEBI:173112"/>
        <dbReference type="EC" id="2.7.7.7"/>
    </reaction>
</comment>
<dbReference type="Pfam" id="PF03175">
    <property type="entry name" value="DNA_pol_B_2"/>
    <property type="match status" value="1"/>
</dbReference>
<evidence type="ECO:0000256" key="6">
    <source>
        <dbReference type="ARBA" id="ARBA00022932"/>
    </source>
</evidence>
<dbReference type="SUPFAM" id="SSF56672">
    <property type="entry name" value="DNA/RNA polymerases"/>
    <property type="match status" value="1"/>
</dbReference>
<dbReference type="EC" id="2.7.7.7" evidence="2"/>
<gene>
    <name evidence="10" type="ORF">SNE40_014225</name>
</gene>
<evidence type="ECO:0000256" key="4">
    <source>
        <dbReference type="ARBA" id="ARBA00022695"/>
    </source>
</evidence>
<keyword evidence="4" id="KW-0548">Nucleotidyltransferase</keyword>
<dbReference type="AlphaFoldDB" id="A0AAN8PSK4"/>
<keyword evidence="7" id="KW-0238">DNA-binding</keyword>
<keyword evidence="11" id="KW-1185">Reference proteome</keyword>
<evidence type="ECO:0000256" key="5">
    <source>
        <dbReference type="ARBA" id="ARBA00022705"/>
    </source>
</evidence>
<evidence type="ECO:0000313" key="11">
    <source>
        <dbReference type="Proteomes" id="UP001347796"/>
    </source>
</evidence>